<dbReference type="EMBL" id="NEXX01000003">
    <property type="protein sequence ID" value="OUY06901.1"/>
    <property type="molecule type" value="Genomic_DNA"/>
</dbReference>
<proteinExistence type="predicted"/>
<dbReference type="Gene3D" id="3.40.50.2300">
    <property type="match status" value="3"/>
</dbReference>
<sequence length="317" mass="35505">MLNKKLSLKAFASLTLAVSTVAVSAMAQAEILVILPETGAMASATDSIKRGLIQANHQSSNKYKFKFVDIHQQPLSSILQKNVSKTTELVIGPLDKQNVEQLLKLQPKIKTLALNQVSGKAANVYQFALSKEEDALALTKRMQWDGIDNLIVLRDPDTIEQTQSFYDAMVQLWGNKMEVKEKLPFFSKKKQGVLLLGSGKWLTQQKLPSKNIYTLPFAIEEKQPIPEGMIYCDTPALYTGQWSDVMDAYKQKPVTMPFQRLIAFGGDAWQIADVLQNRKNNSVVEFKGRTGQIRIVDNIISREPQCFQSQKTAVKAL</sequence>
<dbReference type="Proteomes" id="UP000196536">
    <property type="component" value="Unassembled WGS sequence"/>
</dbReference>
<dbReference type="GO" id="GO:0031241">
    <property type="term" value="C:periplasmic side of cell outer membrane"/>
    <property type="evidence" value="ECO:0007669"/>
    <property type="project" value="TreeGrafter"/>
</dbReference>
<name>A0A1Z9YXH2_9GAMM</name>
<feature type="signal peptide" evidence="2">
    <location>
        <begin position="1"/>
        <end position="27"/>
    </location>
</feature>
<dbReference type="GO" id="GO:0030234">
    <property type="term" value="F:enzyme regulator activity"/>
    <property type="evidence" value="ECO:0007669"/>
    <property type="project" value="TreeGrafter"/>
</dbReference>
<feature type="chain" id="PRO_5013052418" description="Penicillin-binding protein activator" evidence="2">
    <location>
        <begin position="28"/>
        <end position="317"/>
    </location>
</feature>
<reference evidence="3 4" key="1">
    <citation type="submission" date="2017-05" db="EMBL/GenBank/DDBJ databases">
        <title>Acinetobacter populi ANC 5415 (= PBJ7), whole genome shotgun sequencing project.</title>
        <authorList>
            <person name="Nemec A."/>
            <person name="Radolfova-Krizova L."/>
        </authorList>
    </citation>
    <scope>NUCLEOTIDE SEQUENCE [LARGE SCALE GENOMIC DNA]</scope>
    <source>
        <strain evidence="3 4">PBJ7</strain>
    </source>
</reference>
<accession>A0A1Z9YXH2</accession>
<evidence type="ECO:0000313" key="3">
    <source>
        <dbReference type="EMBL" id="OUY06901.1"/>
    </source>
</evidence>
<keyword evidence="2" id="KW-0732">Signal</keyword>
<dbReference type="PANTHER" id="PTHR38038:SF1">
    <property type="entry name" value="PENICILLIN-BINDING PROTEIN ACTIVATOR LPOA"/>
    <property type="match status" value="1"/>
</dbReference>
<dbReference type="PANTHER" id="PTHR38038">
    <property type="entry name" value="PENICILLIN-BINDING PROTEIN ACTIVATOR LPOA"/>
    <property type="match status" value="1"/>
</dbReference>
<dbReference type="OrthoDB" id="6708821at2"/>
<evidence type="ECO:0000313" key="4">
    <source>
        <dbReference type="Proteomes" id="UP000196536"/>
    </source>
</evidence>
<keyword evidence="4" id="KW-1185">Reference proteome</keyword>
<dbReference type="InterPro" id="IPR007443">
    <property type="entry name" value="LpoA"/>
</dbReference>
<dbReference type="Pfam" id="PF04348">
    <property type="entry name" value="LppC"/>
    <property type="match status" value="1"/>
</dbReference>
<comment type="caution">
    <text evidence="3">The sequence shown here is derived from an EMBL/GenBank/DDBJ whole genome shotgun (WGS) entry which is preliminary data.</text>
</comment>
<keyword evidence="1" id="KW-0472">Membrane</keyword>
<dbReference type="InterPro" id="IPR028082">
    <property type="entry name" value="Peripla_BP_I"/>
</dbReference>
<evidence type="ECO:0000256" key="1">
    <source>
        <dbReference type="ARBA" id="ARBA00023136"/>
    </source>
</evidence>
<dbReference type="RefSeq" id="WP_087620505.1">
    <property type="nucleotide sequence ID" value="NZ_NEXX01000003.1"/>
</dbReference>
<dbReference type="AlphaFoldDB" id="A0A1Z9YXH2"/>
<evidence type="ECO:0008006" key="5">
    <source>
        <dbReference type="Google" id="ProtNLM"/>
    </source>
</evidence>
<dbReference type="GO" id="GO:0009252">
    <property type="term" value="P:peptidoglycan biosynthetic process"/>
    <property type="evidence" value="ECO:0007669"/>
    <property type="project" value="TreeGrafter"/>
</dbReference>
<protein>
    <recommendedName>
        <fullName evidence="5">Penicillin-binding protein activator</fullName>
    </recommendedName>
</protein>
<evidence type="ECO:0000256" key="2">
    <source>
        <dbReference type="SAM" id="SignalP"/>
    </source>
</evidence>
<dbReference type="SUPFAM" id="SSF53822">
    <property type="entry name" value="Periplasmic binding protein-like I"/>
    <property type="match status" value="1"/>
</dbReference>
<gene>
    <name evidence="3" type="ORF">CAP51_09390</name>
</gene>
<organism evidence="3 4">
    <name type="scientific">Acinetobacter populi</name>
    <dbReference type="NCBI Taxonomy" id="1582270"/>
    <lineage>
        <taxon>Bacteria</taxon>
        <taxon>Pseudomonadati</taxon>
        <taxon>Pseudomonadota</taxon>
        <taxon>Gammaproteobacteria</taxon>
        <taxon>Moraxellales</taxon>
        <taxon>Moraxellaceae</taxon>
        <taxon>Acinetobacter</taxon>
    </lineage>
</organism>